<dbReference type="EMBL" id="VSRR010006431">
    <property type="protein sequence ID" value="MPC44775.1"/>
    <property type="molecule type" value="Genomic_DNA"/>
</dbReference>
<protein>
    <submittedName>
        <fullName evidence="1">Uncharacterized protein</fullName>
    </submittedName>
</protein>
<proteinExistence type="predicted"/>
<comment type="caution">
    <text evidence="1">The sequence shown here is derived from an EMBL/GenBank/DDBJ whole genome shotgun (WGS) entry which is preliminary data.</text>
</comment>
<keyword evidence="2" id="KW-1185">Reference proteome</keyword>
<dbReference type="AlphaFoldDB" id="A0A5B7FGT5"/>
<accession>A0A5B7FGT5</accession>
<organism evidence="1 2">
    <name type="scientific">Portunus trituberculatus</name>
    <name type="common">Swimming crab</name>
    <name type="synonym">Neptunus trituberculatus</name>
    <dbReference type="NCBI Taxonomy" id="210409"/>
    <lineage>
        <taxon>Eukaryota</taxon>
        <taxon>Metazoa</taxon>
        <taxon>Ecdysozoa</taxon>
        <taxon>Arthropoda</taxon>
        <taxon>Crustacea</taxon>
        <taxon>Multicrustacea</taxon>
        <taxon>Malacostraca</taxon>
        <taxon>Eumalacostraca</taxon>
        <taxon>Eucarida</taxon>
        <taxon>Decapoda</taxon>
        <taxon>Pleocyemata</taxon>
        <taxon>Brachyura</taxon>
        <taxon>Eubrachyura</taxon>
        <taxon>Portunoidea</taxon>
        <taxon>Portunidae</taxon>
        <taxon>Portuninae</taxon>
        <taxon>Portunus</taxon>
    </lineage>
</organism>
<dbReference type="Proteomes" id="UP000324222">
    <property type="component" value="Unassembled WGS sequence"/>
</dbReference>
<name>A0A5B7FGT5_PORTR</name>
<evidence type="ECO:0000313" key="1">
    <source>
        <dbReference type="EMBL" id="MPC44775.1"/>
    </source>
</evidence>
<gene>
    <name evidence="1" type="ORF">E2C01_038455</name>
</gene>
<evidence type="ECO:0000313" key="2">
    <source>
        <dbReference type="Proteomes" id="UP000324222"/>
    </source>
</evidence>
<reference evidence="1 2" key="1">
    <citation type="submission" date="2019-05" db="EMBL/GenBank/DDBJ databases">
        <title>Another draft genome of Portunus trituberculatus and its Hox gene families provides insights of decapod evolution.</title>
        <authorList>
            <person name="Jeong J.-H."/>
            <person name="Song I."/>
            <person name="Kim S."/>
            <person name="Choi T."/>
            <person name="Kim D."/>
            <person name="Ryu S."/>
            <person name="Kim W."/>
        </authorList>
    </citation>
    <scope>NUCLEOTIDE SEQUENCE [LARGE SCALE GENOMIC DNA]</scope>
    <source>
        <tissue evidence="1">Muscle</tissue>
    </source>
</reference>
<sequence length="97" mass="10959">MNKYEQINSVNNNNAPSSLQCQCSNAHASLSSQQPGKSGVWEFYVNCNYFSSKLHHLQLRQFQTTSIPSKSITTPFEFQTTSVPDLINFNHVYSSPL</sequence>